<organism evidence="1 2">
    <name type="scientific">Pyrobaculum ferrireducens</name>
    <dbReference type="NCBI Taxonomy" id="1104324"/>
    <lineage>
        <taxon>Archaea</taxon>
        <taxon>Thermoproteota</taxon>
        <taxon>Thermoprotei</taxon>
        <taxon>Thermoproteales</taxon>
        <taxon>Thermoproteaceae</taxon>
        <taxon>Pyrobaculum</taxon>
    </lineage>
</organism>
<dbReference type="GeneID" id="11595321"/>
<evidence type="ECO:0000313" key="1">
    <source>
        <dbReference type="EMBL" id="AET32501.1"/>
    </source>
</evidence>
<evidence type="ECO:0000313" key="2">
    <source>
        <dbReference type="Proteomes" id="UP000005867"/>
    </source>
</evidence>
<reference evidence="1 2" key="1">
    <citation type="journal article" date="2012" name="J. Bacteriol.">
        <title>Complete genome sequence of strain 1860, a crenarchaeon of the genus pyrobaculum able to grow with various electron acceptors.</title>
        <authorList>
            <person name="Mardanov A.V."/>
            <person name="Gumerov V.M."/>
            <person name="Slobodkina G.B."/>
            <person name="Beletsky A.V."/>
            <person name="Bonch-Osmolovskaya E.A."/>
            <person name="Ravin N.V."/>
            <person name="Skryabin K.G."/>
        </authorList>
    </citation>
    <scope>NUCLEOTIDE SEQUENCE [LARGE SCALE GENOMIC DNA]</scope>
    <source>
        <strain evidence="1 2">1860</strain>
    </source>
</reference>
<dbReference type="BioCyc" id="PSP1104324:GJSN-1040-MONOMER"/>
<sequence>MTRHRLLYTAVSVVLLTALLVKAGYLCVDKNYIYHIGPPVEIYDKKSLKLHDWIEVHSASPVCVAVGDDAYAFIDESLVKLTPRGVDKKIKPSGW</sequence>
<protein>
    <submittedName>
        <fullName evidence="1">Uncharacterized protein</fullName>
    </submittedName>
</protein>
<dbReference type="Proteomes" id="UP000005867">
    <property type="component" value="Chromosome"/>
</dbReference>
<keyword evidence="2" id="KW-1185">Reference proteome</keyword>
<dbReference type="EMBL" id="CP003098">
    <property type="protein sequence ID" value="AET32501.1"/>
    <property type="molecule type" value="Genomic_DNA"/>
</dbReference>
<dbReference type="RefSeq" id="WP_014288329.1">
    <property type="nucleotide sequence ID" value="NC_016645.1"/>
</dbReference>
<dbReference type="KEGG" id="pyr:P186_1065"/>
<dbReference type="AlphaFoldDB" id="G7VC01"/>
<dbReference type="STRING" id="1104324.P186_1065"/>
<dbReference type="HOGENOM" id="CLU_2366332_0_0_2"/>
<name>G7VC01_9CREN</name>
<proteinExistence type="predicted"/>
<gene>
    <name evidence="1" type="ORF">P186_1065</name>
</gene>
<accession>G7VC01</accession>